<proteinExistence type="predicted"/>
<feature type="compositionally biased region" description="Basic and acidic residues" evidence="1">
    <location>
        <begin position="529"/>
        <end position="556"/>
    </location>
</feature>
<reference evidence="2" key="1">
    <citation type="submission" date="2022-10" db="EMBL/GenBank/DDBJ databases">
        <title>Tapping the CABI collections for fungal endophytes: first genome assemblies for Collariella, Neodidymelliopsis, Ascochyta clinopodiicola, Didymella pomorum, Didymosphaeria variabile, Neocosmospora piperis and Neocucurbitaria cava.</title>
        <authorList>
            <person name="Hill R."/>
        </authorList>
    </citation>
    <scope>NUCLEOTIDE SEQUENCE</scope>
    <source>
        <strain evidence="2">IMI 356814</strain>
    </source>
</reference>
<gene>
    <name evidence="2" type="ORF">N0V83_007456</name>
</gene>
<organism evidence="2 3">
    <name type="scientific">Neocucurbitaria cava</name>
    <dbReference type="NCBI Taxonomy" id="798079"/>
    <lineage>
        <taxon>Eukaryota</taxon>
        <taxon>Fungi</taxon>
        <taxon>Dikarya</taxon>
        <taxon>Ascomycota</taxon>
        <taxon>Pezizomycotina</taxon>
        <taxon>Dothideomycetes</taxon>
        <taxon>Pleosporomycetidae</taxon>
        <taxon>Pleosporales</taxon>
        <taxon>Pleosporineae</taxon>
        <taxon>Cucurbitariaceae</taxon>
        <taxon>Neocucurbitaria</taxon>
    </lineage>
</organism>
<dbReference type="OrthoDB" id="3800557at2759"/>
<comment type="caution">
    <text evidence="2">The sequence shown here is derived from an EMBL/GenBank/DDBJ whole genome shotgun (WGS) entry which is preliminary data.</text>
</comment>
<evidence type="ECO:0000256" key="1">
    <source>
        <dbReference type="SAM" id="MobiDB-lite"/>
    </source>
</evidence>
<keyword evidence="3" id="KW-1185">Reference proteome</keyword>
<protein>
    <submittedName>
        <fullName evidence="2">Uncharacterized protein</fullName>
    </submittedName>
</protein>
<feature type="compositionally biased region" description="Low complexity" evidence="1">
    <location>
        <begin position="424"/>
        <end position="435"/>
    </location>
</feature>
<evidence type="ECO:0000313" key="3">
    <source>
        <dbReference type="Proteomes" id="UP001140560"/>
    </source>
</evidence>
<evidence type="ECO:0000313" key="2">
    <source>
        <dbReference type="EMBL" id="KAJ4366926.1"/>
    </source>
</evidence>
<name>A0A9W8Y3E1_9PLEO</name>
<feature type="compositionally biased region" description="Acidic residues" evidence="1">
    <location>
        <begin position="474"/>
        <end position="493"/>
    </location>
</feature>
<feature type="region of interest" description="Disordered" evidence="1">
    <location>
        <begin position="414"/>
        <end position="590"/>
    </location>
</feature>
<sequence>MEADMNLESAHACSALQALDGAGREQALKGLPAWKELFAAPRWQPVMDNLRRIAGEDKMRLLDGLDEELATPASRPPPLPRLDVASANVLFSRNRAPSTPRARWDVTSSSPVTPLSPTPVGNAFAAGGFWGRLASQPATPVPETPYTAIPPSPWSPIVPRDPEGHAAYHEVKREVDSMALKLCASRLSASSTISVNDHIHPSMVKLRDRLHAAEIIVRSRQVNLQKHLNTTLPDKMEKFAEEEATTIKKWSLKNIEALEDIDEWYLVQEENNWQIMTILEEQRGLLHMNRHRRKSRELKVSHEAVLLAWAVKILEDMEHMVELQGDTSSLSSDEDRGYDYSNFLRSIIGDSVSDLGSTLNEMPTTVGGGDELGSLRSSATTAVSSSSYLYAPARSRGASLLTATATTAAAAAAAMPVPSRLRENSVSVSDNNNPSFGGLKRSNNVATRRRHVPDLSINTTATTTATASTLIGQDNEDEDHNDDDDDDDGDDGDDKQGASSQQSRISPADKVFRHQGPSHADLNNWAAELRGKLEEERRHEMRESRSWSSGDDERYVHPAFRSKKNEGDSDEDEDVDGGGGGGDKDDEDAD</sequence>
<accession>A0A9W8Y3E1</accession>
<feature type="compositionally biased region" description="Low complexity" evidence="1">
    <location>
        <begin position="459"/>
        <end position="469"/>
    </location>
</feature>
<dbReference type="EMBL" id="JAPEUY010000013">
    <property type="protein sequence ID" value="KAJ4366926.1"/>
    <property type="molecule type" value="Genomic_DNA"/>
</dbReference>
<dbReference type="Proteomes" id="UP001140560">
    <property type="component" value="Unassembled WGS sequence"/>
</dbReference>
<dbReference type="AlphaFoldDB" id="A0A9W8Y3E1"/>